<dbReference type="RefSeq" id="WP_042227370.1">
    <property type="nucleotide sequence ID" value="NZ_CP026520.1"/>
</dbReference>
<reference evidence="3 4" key="1">
    <citation type="submission" date="2018-01" db="EMBL/GenBank/DDBJ databases">
        <title>The whole genome sequencing and assembly of Paenibacillus chitinolyticus KCCM 41400 strain.</title>
        <authorList>
            <person name="Kim J.-Y."/>
            <person name="Park M.-K."/>
            <person name="Lee Y.-J."/>
            <person name="Yi H."/>
            <person name="Bahn Y.-S."/>
            <person name="Kim J.F."/>
            <person name="Lee D.-W."/>
        </authorList>
    </citation>
    <scope>NUCLEOTIDE SEQUENCE [LARGE SCALE GENOMIC DNA]</scope>
    <source>
        <strain evidence="3 4">KCCM 41400</strain>
    </source>
</reference>
<dbReference type="EMBL" id="CP026520">
    <property type="protein sequence ID" value="QAV21729.1"/>
    <property type="molecule type" value="Genomic_DNA"/>
</dbReference>
<dbReference type="InterPro" id="IPR002818">
    <property type="entry name" value="DJ-1/PfpI"/>
</dbReference>
<dbReference type="Pfam" id="PF01965">
    <property type="entry name" value="DJ-1_PfpI"/>
    <property type="match status" value="1"/>
</dbReference>
<name>A0A410X541_9BACL</name>
<protein>
    <submittedName>
        <fullName evidence="3">DJ-1/PfpI family protein</fullName>
    </submittedName>
</protein>
<dbReference type="InterPro" id="IPR029062">
    <property type="entry name" value="Class_I_gatase-like"/>
</dbReference>
<evidence type="ECO:0000313" key="5">
    <source>
        <dbReference type="Proteomes" id="UP001527202"/>
    </source>
</evidence>
<dbReference type="EMBL" id="JAMDMJ010000013">
    <property type="protein sequence ID" value="MCY9596313.1"/>
    <property type="molecule type" value="Genomic_DNA"/>
</dbReference>
<dbReference type="Proteomes" id="UP001527202">
    <property type="component" value="Unassembled WGS sequence"/>
</dbReference>
<dbReference type="GO" id="GO:0006355">
    <property type="term" value="P:regulation of DNA-templated transcription"/>
    <property type="evidence" value="ECO:0007669"/>
    <property type="project" value="TreeGrafter"/>
</dbReference>
<accession>A0A410X541</accession>
<reference evidence="2 5" key="2">
    <citation type="submission" date="2022-05" db="EMBL/GenBank/DDBJ databases">
        <title>Genome Sequencing of Bee-Associated Microbes.</title>
        <authorList>
            <person name="Dunlap C."/>
        </authorList>
    </citation>
    <scope>NUCLEOTIDE SEQUENCE [LARGE SCALE GENOMIC DNA]</scope>
    <source>
        <strain evidence="2 5">NRRL B-23120</strain>
    </source>
</reference>
<proteinExistence type="predicted"/>
<keyword evidence="5" id="KW-1185">Reference proteome</keyword>
<organism evidence="3 4">
    <name type="scientific">Paenibacillus chitinolyticus</name>
    <dbReference type="NCBI Taxonomy" id="79263"/>
    <lineage>
        <taxon>Bacteria</taxon>
        <taxon>Bacillati</taxon>
        <taxon>Bacillota</taxon>
        <taxon>Bacilli</taxon>
        <taxon>Bacillales</taxon>
        <taxon>Paenibacillaceae</taxon>
        <taxon>Paenibacillus</taxon>
    </lineage>
</organism>
<dbReference type="Proteomes" id="UP000288943">
    <property type="component" value="Chromosome"/>
</dbReference>
<evidence type="ECO:0000313" key="3">
    <source>
        <dbReference type="EMBL" id="QAV21729.1"/>
    </source>
</evidence>
<dbReference type="AlphaFoldDB" id="A0A410X541"/>
<dbReference type="OrthoDB" id="6382410at2"/>
<evidence type="ECO:0000313" key="4">
    <source>
        <dbReference type="Proteomes" id="UP000288943"/>
    </source>
</evidence>
<dbReference type="Gene3D" id="3.40.50.880">
    <property type="match status" value="1"/>
</dbReference>
<dbReference type="GeneID" id="95376569"/>
<evidence type="ECO:0000259" key="1">
    <source>
        <dbReference type="Pfam" id="PF01965"/>
    </source>
</evidence>
<feature type="domain" description="DJ-1/PfpI" evidence="1">
    <location>
        <begin position="9"/>
        <end position="177"/>
    </location>
</feature>
<evidence type="ECO:0000313" key="2">
    <source>
        <dbReference type="EMBL" id="MCY9596313.1"/>
    </source>
</evidence>
<sequence>MEQVRQTRNVAVLIFEQVEPLDFAGPFEVFIAGSNSGQDFNVFTVAENDSPIKASGGLSINPAYTIANCPKPDILVVPGGWGSRKEMNNETITNWIRETSNDVEIILSVCTGALLLAKATLLDGLKVTTNRLAINELRDVVPTSTEILEEARYVDNGKIVLSAGVSAGMDAALYVVEKLLGEDTAIEAANIMEYDWKRD</sequence>
<dbReference type="CDD" id="cd03139">
    <property type="entry name" value="GATase1_PfpI_2"/>
    <property type="match status" value="1"/>
</dbReference>
<dbReference type="KEGG" id="pchi:PC41400_17365"/>
<dbReference type="SUPFAM" id="SSF52317">
    <property type="entry name" value="Class I glutamine amidotransferase-like"/>
    <property type="match status" value="1"/>
</dbReference>
<dbReference type="PANTHER" id="PTHR43130">
    <property type="entry name" value="ARAC-FAMILY TRANSCRIPTIONAL REGULATOR"/>
    <property type="match status" value="1"/>
</dbReference>
<dbReference type="PANTHER" id="PTHR43130:SF14">
    <property type="entry name" value="DJ-1_PFPI DOMAIN-CONTAINING PROTEIN"/>
    <property type="match status" value="1"/>
</dbReference>
<gene>
    <name evidence="2" type="ORF">M5X16_11070</name>
    <name evidence="3" type="ORF">PC41400_17365</name>
</gene>
<dbReference type="InterPro" id="IPR052158">
    <property type="entry name" value="INH-QAR"/>
</dbReference>